<dbReference type="PANTHER" id="PTHR35561">
    <property type="entry name" value="RNA 2',3'-CYCLIC PHOSPHODIESTERASE"/>
    <property type="match status" value="1"/>
</dbReference>
<dbReference type="GO" id="GO:0004113">
    <property type="term" value="F:2',3'-cyclic-nucleotide 3'-phosphodiesterase activity"/>
    <property type="evidence" value="ECO:0007669"/>
    <property type="project" value="InterPro"/>
</dbReference>
<comment type="catalytic activity">
    <reaction evidence="2">
        <text>a 3'-end 2',3'-cyclophospho-ribonucleotide-RNA + H2O = a 3'-end 2'-phospho-ribonucleotide-RNA + H(+)</text>
        <dbReference type="Rhea" id="RHEA:11828"/>
        <dbReference type="Rhea" id="RHEA-COMP:10464"/>
        <dbReference type="Rhea" id="RHEA-COMP:17353"/>
        <dbReference type="ChEBI" id="CHEBI:15377"/>
        <dbReference type="ChEBI" id="CHEBI:15378"/>
        <dbReference type="ChEBI" id="CHEBI:83064"/>
        <dbReference type="ChEBI" id="CHEBI:173113"/>
        <dbReference type="EC" id="3.1.4.58"/>
    </reaction>
</comment>
<feature type="short sequence motif" description="HXTX 1" evidence="2">
    <location>
        <begin position="44"/>
        <end position="47"/>
    </location>
</feature>
<dbReference type="AlphaFoldDB" id="A0A3S0QPM4"/>
<proteinExistence type="inferred from homology"/>
<dbReference type="Proteomes" id="UP000287910">
    <property type="component" value="Unassembled WGS sequence"/>
</dbReference>
<organism evidence="3 4">
    <name type="scientific">Lysinibacillus antri</name>
    <dbReference type="NCBI Taxonomy" id="2498145"/>
    <lineage>
        <taxon>Bacteria</taxon>
        <taxon>Bacillati</taxon>
        <taxon>Bacillota</taxon>
        <taxon>Bacilli</taxon>
        <taxon>Bacillales</taxon>
        <taxon>Bacillaceae</taxon>
        <taxon>Lysinibacillus</taxon>
    </lineage>
</organism>
<sequence length="187" mass="22000">MAIKHHYFFAVKLPNEVKSFLNEWVQKNKKTFPFKRWVHEQDYHITLAFLGNVEKELLSQTVKSAKVLLKGQRFSLTLNKIGTFGAVKSPRIFWADVEHSAELNNIQSFVYNHCLDLGFELDKKPFRPHITLARKWDSEQPFHQDSLTFITTEDGEKLTFTVNEIILYESHIEETPKYKEFASFPLH</sequence>
<keyword evidence="4" id="KW-1185">Reference proteome</keyword>
<protein>
    <recommendedName>
        <fullName evidence="2">RNA 2',3'-cyclic phosphodiesterase</fullName>
        <shortName evidence="2">RNA 2',3'-CPDase</shortName>
        <ecNumber evidence="2">3.1.4.58</ecNumber>
    </recommendedName>
</protein>
<name>A0A3S0QPM4_9BACI</name>
<dbReference type="PANTHER" id="PTHR35561:SF1">
    <property type="entry name" value="RNA 2',3'-CYCLIC PHOSPHODIESTERASE"/>
    <property type="match status" value="1"/>
</dbReference>
<dbReference type="SUPFAM" id="SSF55144">
    <property type="entry name" value="LigT-like"/>
    <property type="match status" value="1"/>
</dbReference>
<feature type="short sequence motif" description="HXTX 2" evidence="2">
    <location>
        <begin position="129"/>
        <end position="132"/>
    </location>
</feature>
<feature type="active site" description="Proton donor" evidence="2">
    <location>
        <position position="44"/>
    </location>
</feature>
<dbReference type="InterPro" id="IPR004175">
    <property type="entry name" value="RNA_CPDase"/>
</dbReference>
<accession>A0A3S0QPM4</accession>
<dbReference type="RefSeq" id="WP_126659147.1">
    <property type="nucleotide sequence ID" value="NZ_RYYR01000012.1"/>
</dbReference>
<comment type="caution">
    <text evidence="3">The sequence shown here is derived from an EMBL/GenBank/DDBJ whole genome shotgun (WGS) entry which is preliminary data.</text>
</comment>
<dbReference type="NCBIfam" id="TIGR02258">
    <property type="entry name" value="2_5_ligase"/>
    <property type="match status" value="1"/>
</dbReference>
<dbReference type="HAMAP" id="MF_01940">
    <property type="entry name" value="RNA_CPDase"/>
    <property type="match status" value="1"/>
</dbReference>
<evidence type="ECO:0000313" key="3">
    <source>
        <dbReference type="EMBL" id="RUL52042.1"/>
    </source>
</evidence>
<comment type="function">
    <text evidence="2">Hydrolyzes RNA 2',3'-cyclic phosphodiester to an RNA 2'-phosphomonoester.</text>
</comment>
<gene>
    <name evidence="3" type="primary">thpR</name>
    <name evidence="3" type="ORF">EK386_10625</name>
</gene>
<dbReference type="EMBL" id="RYYR01000012">
    <property type="protein sequence ID" value="RUL52042.1"/>
    <property type="molecule type" value="Genomic_DNA"/>
</dbReference>
<reference evidence="3 4" key="1">
    <citation type="submission" date="2018-12" db="EMBL/GenBank/DDBJ databases">
        <title>Lysinibacillus antri sp. nov., isolated from a cave soil.</title>
        <authorList>
            <person name="Narsing Rao M.P."/>
            <person name="Zhang H."/>
            <person name="Dong Z.-Y."/>
            <person name="Niu X.-K."/>
            <person name="Zhang K."/>
            <person name="Fang B.-Z."/>
            <person name="Kang Y.-Q."/>
            <person name="Xiao M."/>
            <person name="Li W.-J."/>
        </authorList>
    </citation>
    <scope>NUCLEOTIDE SEQUENCE [LARGE SCALE GENOMIC DNA]</scope>
    <source>
        <strain evidence="3 4">SYSU K30002</strain>
    </source>
</reference>
<evidence type="ECO:0000256" key="2">
    <source>
        <dbReference type="HAMAP-Rule" id="MF_01940"/>
    </source>
</evidence>
<evidence type="ECO:0000313" key="4">
    <source>
        <dbReference type="Proteomes" id="UP000287910"/>
    </source>
</evidence>
<dbReference type="InterPro" id="IPR009097">
    <property type="entry name" value="Cyclic_Pdiesterase"/>
</dbReference>
<feature type="active site" description="Proton acceptor" evidence="2">
    <location>
        <position position="129"/>
    </location>
</feature>
<evidence type="ECO:0000256" key="1">
    <source>
        <dbReference type="ARBA" id="ARBA00022801"/>
    </source>
</evidence>
<dbReference type="Gene3D" id="3.90.1140.10">
    <property type="entry name" value="Cyclic phosphodiesterase"/>
    <property type="match status" value="1"/>
</dbReference>
<comment type="similarity">
    <text evidence="2">Belongs to the 2H phosphoesterase superfamily. ThpR family.</text>
</comment>
<dbReference type="EC" id="3.1.4.58" evidence="2"/>
<dbReference type="Pfam" id="PF13563">
    <property type="entry name" value="2_5_RNA_ligase2"/>
    <property type="match status" value="1"/>
</dbReference>
<keyword evidence="1 2" id="KW-0378">Hydrolase</keyword>
<dbReference type="GO" id="GO:0008664">
    <property type="term" value="F:RNA 2',3'-cyclic 3'-phosphodiesterase activity"/>
    <property type="evidence" value="ECO:0007669"/>
    <property type="project" value="UniProtKB-EC"/>
</dbReference>